<evidence type="ECO:0000313" key="5">
    <source>
        <dbReference type="EMBL" id="TKR26811.1"/>
    </source>
</evidence>
<keyword evidence="2" id="KW-0804">Transcription</keyword>
<accession>A0A7Z8K1S5</accession>
<dbReference type="AlphaFoldDB" id="A0A7Z8K1S5"/>
<dbReference type="Pfam" id="PF03861">
    <property type="entry name" value="ANTAR"/>
    <property type="match status" value="1"/>
</dbReference>
<evidence type="ECO:0000313" key="6">
    <source>
        <dbReference type="Proteomes" id="UP000308121"/>
    </source>
</evidence>
<evidence type="ECO:0000256" key="2">
    <source>
        <dbReference type="ARBA" id="ARBA00023163"/>
    </source>
</evidence>
<comment type="caution">
    <text evidence="5">The sequence shown here is derived from an EMBL/GenBank/DDBJ whole genome shotgun (WGS) entry which is preliminary data.</text>
</comment>
<reference evidence="5 6" key="1">
    <citation type="submission" date="2019-05" db="EMBL/GenBank/DDBJ databases">
        <title>Genome sequence of Cellulomonas hominis strain CS1.</title>
        <authorList>
            <person name="Belmont J."/>
            <person name="Maclea K.S."/>
        </authorList>
    </citation>
    <scope>NUCLEOTIDE SEQUENCE [LARGE SCALE GENOMIC DNA]</scope>
    <source>
        <strain evidence="5 6">CS1</strain>
    </source>
</reference>
<dbReference type="GO" id="GO:0003723">
    <property type="term" value="F:RNA binding"/>
    <property type="evidence" value="ECO:0007669"/>
    <property type="project" value="InterPro"/>
</dbReference>
<dbReference type="OrthoDB" id="3688893at2"/>
<feature type="domain" description="ANTAR" evidence="4">
    <location>
        <begin position="267"/>
        <end position="328"/>
    </location>
</feature>
<dbReference type="Gene3D" id="3.30.450.40">
    <property type="match status" value="1"/>
</dbReference>
<feature type="region of interest" description="Disordered" evidence="3">
    <location>
        <begin position="1"/>
        <end position="96"/>
    </location>
</feature>
<dbReference type="Gene3D" id="1.10.10.10">
    <property type="entry name" value="Winged helix-like DNA-binding domain superfamily/Winged helix DNA-binding domain"/>
    <property type="match status" value="1"/>
</dbReference>
<keyword evidence="1" id="KW-0805">Transcription regulation</keyword>
<protein>
    <submittedName>
        <fullName evidence="5">GAF and ANTAR domain-containing protein</fullName>
    </submittedName>
</protein>
<dbReference type="PROSITE" id="PS50921">
    <property type="entry name" value="ANTAR"/>
    <property type="match status" value="1"/>
</dbReference>
<dbReference type="SUPFAM" id="SSF52172">
    <property type="entry name" value="CheY-like"/>
    <property type="match status" value="1"/>
</dbReference>
<dbReference type="InterPro" id="IPR029016">
    <property type="entry name" value="GAF-like_dom_sf"/>
</dbReference>
<dbReference type="EMBL" id="SZYE01000014">
    <property type="protein sequence ID" value="TKR26811.1"/>
    <property type="molecule type" value="Genomic_DNA"/>
</dbReference>
<dbReference type="InterPro" id="IPR036388">
    <property type="entry name" value="WH-like_DNA-bd_sf"/>
</dbReference>
<evidence type="ECO:0000256" key="3">
    <source>
        <dbReference type="SAM" id="MobiDB-lite"/>
    </source>
</evidence>
<dbReference type="SUPFAM" id="SSF55781">
    <property type="entry name" value="GAF domain-like"/>
    <property type="match status" value="1"/>
</dbReference>
<dbReference type="InterPro" id="IPR005561">
    <property type="entry name" value="ANTAR"/>
</dbReference>
<proteinExistence type="predicted"/>
<feature type="compositionally biased region" description="Basic residues" evidence="3">
    <location>
        <begin position="23"/>
        <end position="65"/>
    </location>
</feature>
<organism evidence="5 6">
    <name type="scientific">Cellulomonas hominis</name>
    <dbReference type="NCBI Taxonomy" id="156981"/>
    <lineage>
        <taxon>Bacteria</taxon>
        <taxon>Bacillati</taxon>
        <taxon>Actinomycetota</taxon>
        <taxon>Actinomycetes</taxon>
        <taxon>Micrococcales</taxon>
        <taxon>Cellulomonadaceae</taxon>
        <taxon>Cellulomonas</taxon>
    </lineage>
</organism>
<sequence length="348" mass="37121">MSPARACEPPDRGGPHDPGPVRPTRRGAARRRPRRRRRAEHARLRRRRPGGRLHGPRRRRGRGRRGAGGSRSGGRPLMAADPVHGLDLPPVGEPAAAPPDWRAGALGDLHDLLVSAVPVEHLLEAAAARAAARAGDGCSAAITVRIGATSAVAAATDERSARCDRAEQQAGAGPCIDASRTQRRIVLPDVEADDARWGRWSAWHDATLDAGFRSAAALPAARSDGERIELAINLYDTAAGGWSEDVLADVGRFAEDAARAVVVASVLQDQSRANEDLRLAMASRTVIDQALGVVMAQNRCGPEEAFAILRRASQSRNQKMRDLAASIVASVSGTAPHSPHEFRERPRA</sequence>
<dbReference type="Proteomes" id="UP000308121">
    <property type="component" value="Unassembled WGS sequence"/>
</dbReference>
<gene>
    <name evidence="5" type="ORF">FA014_03595</name>
</gene>
<dbReference type="SMART" id="SM01012">
    <property type="entry name" value="ANTAR"/>
    <property type="match status" value="1"/>
</dbReference>
<evidence type="ECO:0000259" key="4">
    <source>
        <dbReference type="PROSITE" id="PS50921"/>
    </source>
</evidence>
<dbReference type="InterPro" id="IPR011006">
    <property type="entry name" value="CheY-like_superfamily"/>
</dbReference>
<evidence type="ECO:0000256" key="1">
    <source>
        <dbReference type="ARBA" id="ARBA00023015"/>
    </source>
</evidence>
<name>A0A7Z8K1S5_9CELL</name>